<dbReference type="AlphaFoldDB" id="A0ABD1URK9"/>
<evidence type="ECO:0000259" key="3">
    <source>
        <dbReference type="Pfam" id="PF10551"/>
    </source>
</evidence>
<comment type="caution">
    <text evidence="4">The sequence shown here is derived from an EMBL/GenBank/DDBJ whole genome shotgun (WGS) entry which is preliminary data.</text>
</comment>
<proteinExistence type="inferred from homology"/>
<dbReference type="PANTHER" id="PTHR31669">
    <property type="entry name" value="PROTEIN FAR1-RELATED SEQUENCE 10-RELATED"/>
    <property type="match status" value="1"/>
</dbReference>
<sequence>MRHSNHWLFTKFIEAMPNHTAPGVIITDQDAAIARAISIVLPSTLHRFCMWHTLNKFLEKMNVVLYNDQYHRLVHIIKKSESPAEFEQQWIEVMETTELGNNEWLSSLFEIRSRWVPAYVKHVFAAGMSSSQRSESGHSFLKKYVDRKNSLTDFVVRFNRALVHQRHEELAANHIDLTQTPKVTTAIMMENYMVQIYTKKIFVLFQNELVQSNSYICSKRSSSDEAKVYTVQRFEPDRTSDRTRELTEGSLTDARSSFLLSEFQSLCIRVKDIDTGGEVGMSRNRNKSVEETQVVCDPNPVRAKWCGKRLKSGKEKALSQSNRQCRACGTSGHDRITCPTLQNSLDNTNQPQYLQDPSDQQYHASDPQYAYHAPDSQYAYHAPDSQYSYHAPDPQYAYHAPNPQYSITDSNNASYSLDAREYDARYNTRH</sequence>
<gene>
    <name evidence="4" type="ORF">Adt_12753</name>
</gene>
<dbReference type="InterPro" id="IPR018289">
    <property type="entry name" value="MULE_transposase_dom"/>
</dbReference>
<feature type="region of interest" description="Disordered" evidence="2">
    <location>
        <begin position="384"/>
        <end position="412"/>
    </location>
</feature>
<accession>A0ABD1URK9</accession>
<feature type="compositionally biased region" description="Polar residues" evidence="2">
    <location>
        <begin position="403"/>
        <end position="412"/>
    </location>
</feature>
<dbReference type="GO" id="GO:0008270">
    <property type="term" value="F:zinc ion binding"/>
    <property type="evidence" value="ECO:0007669"/>
    <property type="project" value="UniProtKB-UniRule"/>
</dbReference>
<keyword evidence="1" id="KW-0479">Metal-binding</keyword>
<dbReference type="Proteomes" id="UP001604336">
    <property type="component" value="Unassembled WGS sequence"/>
</dbReference>
<name>A0ABD1URK9_9LAMI</name>
<organism evidence="4 5">
    <name type="scientific">Abeliophyllum distichum</name>
    <dbReference type="NCBI Taxonomy" id="126358"/>
    <lineage>
        <taxon>Eukaryota</taxon>
        <taxon>Viridiplantae</taxon>
        <taxon>Streptophyta</taxon>
        <taxon>Embryophyta</taxon>
        <taxon>Tracheophyta</taxon>
        <taxon>Spermatophyta</taxon>
        <taxon>Magnoliopsida</taxon>
        <taxon>eudicotyledons</taxon>
        <taxon>Gunneridae</taxon>
        <taxon>Pentapetalae</taxon>
        <taxon>asterids</taxon>
        <taxon>lamiids</taxon>
        <taxon>Lamiales</taxon>
        <taxon>Oleaceae</taxon>
        <taxon>Forsythieae</taxon>
        <taxon>Abeliophyllum</taxon>
    </lineage>
</organism>
<evidence type="ECO:0000256" key="1">
    <source>
        <dbReference type="RuleBase" id="RU367018"/>
    </source>
</evidence>
<keyword evidence="1" id="KW-0862">Zinc</keyword>
<keyword evidence="1" id="KW-0539">Nucleus</keyword>
<dbReference type="Pfam" id="PF10551">
    <property type="entry name" value="MULE"/>
    <property type="match status" value="1"/>
</dbReference>
<feature type="domain" description="MULE transposase" evidence="3">
    <location>
        <begin position="6"/>
        <end position="55"/>
    </location>
</feature>
<dbReference type="GO" id="GO:0006355">
    <property type="term" value="P:regulation of DNA-templated transcription"/>
    <property type="evidence" value="ECO:0007669"/>
    <property type="project" value="UniProtKB-UniRule"/>
</dbReference>
<feature type="region of interest" description="Disordered" evidence="2">
    <location>
        <begin position="339"/>
        <end position="364"/>
    </location>
</feature>
<dbReference type="EMBL" id="JBFOLK010000003">
    <property type="protein sequence ID" value="KAL2527699.1"/>
    <property type="molecule type" value="Genomic_DNA"/>
</dbReference>
<keyword evidence="1" id="KW-0863">Zinc-finger</keyword>
<reference evidence="5" key="1">
    <citation type="submission" date="2024-07" db="EMBL/GenBank/DDBJ databases">
        <title>Two chromosome-level genome assemblies of Korean endemic species Abeliophyllum distichum and Forsythia ovata (Oleaceae).</title>
        <authorList>
            <person name="Jang H."/>
        </authorList>
    </citation>
    <scope>NUCLEOTIDE SEQUENCE [LARGE SCALE GENOMIC DNA]</scope>
</reference>
<evidence type="ECO:0000313" key="5">
    <source>
        <dbReference type="Proteomes" id="UP001604336"/>
    </source>
</evidence>
<evidence type="ECO:0000256" key="2">
    <source>
        <dbReference type="SAM" id="MobiDB-lite"/>
    </source>
</evidence>
<comment type="similarity">
    <text evidence="1">Belongs to the FHY3/FAR1 family.</text>
</comment>
<dbReference type="GO" id="GO:0005634">
    <property type="term" value="C:nucleus"/>
    <property type="evidence" value="ECO:0007669"/>
    <property type="project" value="UniProtKB-SubCell"/>
</dbReference>
<dbReference type="PANTHER" id="PTHR31669:SF302">
    <property type="entry name" value="PROTEIN FAR1-RELATED SEQUENCE"/>
    <property type="match status" value="1"/>
</dbReference>
<evidence type="ECO:0000313" key="4">
    <source>
        <dbReference type="EMBL" id="KAL2527699.1"/>
    </source>
</evidence>
<protein>
    <recommendedName>
        <fullName evidence="1">Protein FAR1-RELATED SEQUENCE</fullName>
    </recommendedName>
</protein>
<comment type="subcellular location">
    <subcellularLocation>
        <location evidence="1">Nucleus</location>
    </subcellularLocation>
</comment>
<keyword evidence="5" id="KW-1185">Reference proteome</keyword>
<comment type="function">
    <text evidence="1">Putative transcription activator involved in regulating light control of development.</text>
</comment>
<dbReference type="InterPro" id="IPR031052">
    <property type="entry name" value="FHY3/FAR1"/>
</dbReference>
<feature type="compositionally biased region" description="Polar residues" evidence="2">
    <location>
        <begin position="339"/>
        <end position="363"/>
    </location>
</feature>